<dbReference type="KEGG" id="goy:GLS_c05350"/>
<reference evidence="1 2" key="1">
    <citation type="journal article" date="2015" name="Appl. Microbiol. Biotechnol.">
        <title>The consequence of an additional NADH dehydrogenase paralog on the growth of Gluconobacter oxydans DSM3504.</title>
        <authorList>
            <person name="Kostner D."/>
            <person name="Luchterhand B."/>
            <person name="Junker A."/>
            <person name="Volland S."/>
            <person name="Daniel R."/>
            <person name="Buchs J."/>
            <person name="Liebl W."/>
            <person name="Ehrenreich A."/>
        </authorList>
    </citation>
    <scope>NUCLEOTIDE SEQUENCE [LARGE SCALE GENOMIC DNA]</scope>
    <source>
        <strain evidence="1">DSM 3504</strain>
    </source>
</reference>
<evidence type="ECO:0000313" key="2">
    <source>
        <dbReference type="Proteomes" id="UP000031656"/>
    </source>
</evidence>
<name>A0A067Z4D5_GLUOY</name>
<proteinExistence type="predicted"/>
<dbReference type="HOGENOM" id="CLU_2129909_0_0_5"/>
<dbReference type="EMBL" id="CP004373">
    <property type="protein sequence ID" value="AHK70450.1"/>
    <property type="molecule type" value="Genomic_DNA"/>
</dbReference>
<dbReference type="AlphaFoldDB" id="A0A067Z4D5"/>
<sequence>MPPATLHFPALHNWNSRHQPGRNIHILPGLAMLGGLREPCLESTFQFRIITVLTQCDIPPRRRFLGTSIVTHGPCCSDQTGVPQAQGRTNASGTKRRTMTGHAYRMREAAHFS</sequence>
<gene>
    <name evidence="1" type="ORF">GLS_c05350</name>
</gene>
<evidence type="ECO:0000313" key="1">
    <source>
        <dbReference type="EMBL" id="AHK70450.1"/>
    </source>
</evidence>
<organism evidence="1 2">
    <name type="scientific">Gluconobacter oxydans DSM 3504</name>
    <dbReference type="NCBI Taxonomy" id="1288313"/>
    <lineage>
        <taxon>Bacteria</taxon>
        <taxon>Pseudomonadati</taxon>
        <taxon>Pseudomonadota</taxon>
        <taxon>Alphaproteobacteria</taxon>
        <taxon>Acetobacterales</taxon>
        <taxon>Acetobacteraceae</taxon>
        <taxon>Gluconobacter</taxon>
    </lineage>
</organism>
<accession>A0A067Z4D5</accession>
<protein>
    <submittedName>
        <fullName evidence="1">Uncharacterized protein</fullName>
    </submittedName>
</protein>
<dbReference type="Proteomes" id="UP000031656">
    <property type="component" value="Chromosome"/>
</dbReference>